<evidence type="ECO:0000259" key="2">
    <source>
        <dbReference type="PROSITE" id="PS51184"/>
    </source>
</evidence>
<dbReference type="PROSITE" id="PS51184">
    <property type="entry name" value="JMJC"/>
    <property type="match status" value="1"/>
</dbReference>
<dbReference type="InterPro" id="IPR003347">
    <property type="entry name" value="JmjC_dom"/>
</dbReference>
<reference evidence="3 4" key="1">
    <citation type="submission" date="2019-01" db="EMBL/GenBank/DDBJ databases">
        <title>A draft genome assembly of the solar-powered sea slug Elysia chlorotica.</title>
        <authorList>
            <person name="Cai H."/>
            <person name="Li Q."/>
            <person name="Fang X."/>
            <person name="Li J."/>
            <person name="Curtis N.E."/>
            <person name="Altenburger A."/>
            <person name="Shibata T."/>
            <person name="Feng M."/>
            <person name="Maeda T."/>
            <person name="Schwartz J.A."/>
            <person name="Shigenobu S."/>
            <person name="Lundholm N."/>
            <person name="Nishiyama T."/>
            <person name="Yang H."/>
            <person name="Hasebe M."/>
            <person name="Li S."/>
            <person name="Pierce S.K."/>
            <person name="Wang J."/>
        </authorList>
    </citation>
    <scope>NUCLEOTIDE SEQUENCE [LARGE SCALE GENOMIC DNA]</scope>
    <source>
        <strain evidence="3">EC2010</strain>
        <tissue evidence="3">Whole organism of an adult</tissue>
    </source>
</reference>
<dbReference type="SUPFAM" id="SSF51197">
    <property type="entry name" value="Clavaminate synthase-like"/>
    <property type="match status" value="1"/>
</dbReference>
<accession>A0A3S1A1L8</accession>
<keyword evidence="1" id="KW-0812">Transmembrane</keyword>
<comment type="caution">
    <text evidence="3">The sequence shown here is derived from an EMBL/GenBank/DDBJ whole genome shotgun (WGS) entry which is preliminary data.</text>
</comment>
<dbReference type="GO" id="GO:0016706">
    <property type="term" value="F:2-oxoglutarate-dependent dioxygenase activity"/>
    <property type="evidence" value="ECO:0007669"/>
    <property type="project" value="TreeGrafter"/>
</dbReference>
<dbReference type="Proteomes" id="UP000271974">
    <property type="component" value="Unassembled WGS sequence"/>
</dbReference>
<dbReference type="OrthoDB" id="10063099at2759"/>
<name>A0A3S1A1L8_ELYCH</name>
<dbReference type="Gene3D" id="2.60.120.650">
    <property type="entry name" value="Cupin"/>
    <property type="match status" value="1"/>
</dbReference>
<keyword evidence="4" id="KW-1185">Reference proteome</keyword>
<dbReference type="PANTHER" id="PTHR12480:SF19">
    <property type="entry name" value="CUPIN-LIKE DOMAIN-CONTAINING PROTEIN"/>
    <property type="match status" value="1"/>
</dbReference>
<organism evidence="3 4">
    <name type="scientific">Elysia chlorotica</name>
    <name type="common">Eastern emerald elysia</name>
    <name type="synonym">Sea slug</name>
    <dbReference type="NCBI Taxonomy" id="188477"/>
    <lineage>
        <taxon>Eukaryota</taxon>
        <taxon>Metazoa</taxon>
        <taxon>Spiralia</taxon>
        <taxon>Lophotrochozoa</taxon>
        <taxon>Mollusca</taxon>
        <taxon>Gastropoda</taxon>
        <taxon>Heterobranchia</taxon>
        <taxon>Euthyneura</taxon>
        <taxon>Panpulmonata</taxon>
        <taxon>Sacoglossa</taxon>
        <taxon>Placobranchoidea</taxon>
        <taxon>Plakobranchidae</taxon>
        <taxon>Elysia</taxon>
    </lineage>
</organism>
<dbReference type="AlphaFoldDB" id="A0A3S1A1L8"/>
<evidence type="ECO:0000313" key="3">
    <source>
        <dbReference type="EMBL" id="RUS88318.1"/>
    </source>
</evidence>
<gene>
    <name evidence="3" type="ORF">EGW08_003889</name>
</gene>
<keyword evidence="1" id="KW-1133">Transmembrane helix</keyword>
<feature type="transmembrane region" description="Helical" evidence="1">
    <location>
        <begin position="40"/>
        <end position="62"/>
    </location>
</feature>
<evidence type="ECO:0000256" key="1">
    <source>
        <dbReference type="SAM" id="Phobius"/>
    </source>
</evidence>
<feature type="non-terminal residue" evidence="3">
    <location>
        <position position="307"/>
    </location>
</feature>
<feature type="domain" description="JmjC" evidence="2">
    <location>
        <begin position="203"/>
        <end position="307"/>
    </location>
</feature>
<keyword evidence="1" id="KW-0472">Membrane</keyword>
<dbReference type="InterPro" id="IPR050910">
    <property type="entry name" value="JMJD6_ArgDemeth/LysHydrox"/>
</dbReference>
<dbReference type="STRING" id="188477.A0A3S1A1L8"/>
<protein>
    <recommendedName>
        <fullName evidence="2">JmjC domain-containing protein</fullName>
    </recommendedName>
</protein>
<dbReference type="PANTHER" id="PTHR12480">
    <property type="entry name" value="ARGININE DEMETHYLASE AND LYSYL-HYDROXYLASE JMJD"/>
    <property type="match status" value="1"/>
</dbReference>
<sequence>MFRDLHNKALAIGLQQHQLSKLKFVIGIKKSRWAKVKRRLLLVALLVIAFMATLWIICLLEWPLTKRQMAETVWRLRGWGTKESQAERCLVRASSKVQNLARPPIDCGFCEGVSAVLEVANVSQVDFSENFAYSGQPVVVSDGCSSWSAVDVFSFEFFRDLYGTRGHGGRASCQFFPYKTEFRELSEVFEMDENRVLQKEGYPPWYIGWSNCDTAVSASLRRHYGRPYFLPAGSESSKTDWIFMGSPGYGAHMHVDSVGLPSWQAQIKGQKTWVLQPPPECYFTCVGRMEVTVKPGGIIVLDTNKWY</sequence>
<evidence type="ECO:0000313" key="4">
    <source>
        <dbReference type="Proteomes" id="UP000271974"/>
    </source>
</evidence>
<proteinExistence type="predicted"/>
<dbReference type="EMBL" id="RQTK01000086">
    <property type="protein sequence ID" value="RUS88318.1"/>
    <property type="molecule type" value="Genomic_DNA"/>
</dbReference>